<accession>A0ABS2EN68</accession>
<sequence>MIVSGTNVLFLGLEIGSWAEWVGSFMTFVAVCVSLALASRKPSLNLKFEIEIDTGWILINLKNYSVMPVFLEVLDEKGVIPVSPVIKGRSGTEISKGDIAIKGDLVINGDESKGRFKITVRDLISKRKLTLLLKKKCNTLVLYKTFWGINIRKLASLNLNKD</sequence>
<organism evidence="2 3">
    <name type="scientific">Limosilactobacillus alvi</name>
    <dbReference type="NCBI Taxonomy" id="990412"/>
    <lineage>
        <taxon>Bacteria</taxon>
        <taxon>Bacillati</taxon>
        <taxon>Bacillota</taxon>
        <taxon>Bacilli</taxon>
        <taxon>Lactobacillales</taxon>
        <taxon>Lactobacillaceae</taxon>
        <taxon>Limosilactobacillus</taxon>
    </lineage>
</organism>
<dbReference type="EMBL" id="JACJJQ010000012">
    <property type="protein sequence ID" value="MBM6753860.1"/>
    <property type="molecule type" value="Genomic_DNA"/>
</dbReference>
<evidence type="ECO:0000256" key="1">
    <source>
        <dbReference type="SAM" id="Phobius"/>
    </source>
</evidence>
<dbReference type="RefSeq" id="WP_204776259.1">
    <property type="nucleotide sequence ID" value="NZ_JACJJQ010000012.1"/>
</dbReference>
<proteinExistence type="predicted"/>
<protein>
    <submittedName>
        <fullName evidence="2">Uncharacterized protein</fullName>
    </submittedName>
</protein>
<dbReference type="Proteomes" id="UP000776629">
    <property type="component" value="Unassembled WGS sequence"/>
</dbReference>
<evidence type="ECO:0000313" key="3">
    <source>
        <dbReference type="Proteomes" id="UP000776629"/>
    </source>
</evidence>
<keyword evidence="1" id="KW-1133">Transmembrane helix</keyword>
<keyword evidence="3" id="KW-1185">Reference proteome</keyword>
<gene>
    <name evidence="2" type="ORF">H5993_03670</name>
</gene>
<keyword evidence="1" id="KW-0812">Transmembrane</keyword>
<name>A0ABS2EN68_9LACO</name>
<reference evidence="2 3" key="1">
    <citation type="journal article" date="2021" name="Sci. Rep.">
        <title>The distribution of antibiotic resistance genes in chicken gut microbiota commensals.</title>
        <authorList>
            <person name="Juricova H."/>
            <person name="Matiasovicova J."/>
            <person name="Kubasova T."/>
            <person name="Cejkova D."/>
            <person name="Rychlik I."/>
        </authorList>
    </citation>
    <scope>NUCLEOTIDE SEQUENCE [LARGE SCALE GENOMIC DNA]</scope>
    <source>
        <strain evidence="2 3">An810</strain>
    </source>
</reference>
<evidence type="ECO:0000313" key="2">
    <source>
        <dbReference type="EMBL" id="MBM6753860.1"/>
    </source>
</evidence>
<keyword evidence="1" id="KW-0472">Membrane</keyword>
<comment type="caution">
    <text evidence="2">The sequence shown here is derived from an EMBL/GenBank/DDBJ whole genome shotgun (WGS) entry which is preliminary data.</text>
</comment>
<feature type="transmembrane region" description="Helical" evidence="1">
    <location>
        <begin position="18"/>
        <end position="38"/>
    </location>
</feature>